<dbReference type="PATRIC" id="fig|158899.10.peg.2443"/>
<dbReference type="RefSeq" id="WP_061540001.1">
    <property type="nucleotide sequence ID" value="NZ_CP013232.1"/>
</dbReference>
<comment type="catalytic activity">
    <reaction evidence="5">
        <text>O-phospho-L-tyrosyl-[protein] + H2O = L-tyrosyl-[protein] + phosphate</text>
        <dbReference type="Rhea" id="RHEA:10684"/>
        <dbReference type="Rhea" id="RHEA-COMP:10136"/>
        <dbReference type="Rhea" id="RHEA-COMP:20101"/>
        <dbReference type="ChEBI" id="CHEBI:15377"/>
        <dbReference type="ChEBI" id="CHEBI:43474"/>
        <dbReference type="ChEBI" id="CHEBI:46858"/>
        <dbReference type="ChEBI" id="CHEBI:61978"/>
        <dbReference type="EC" id="3.1.3.48"/>
    </reaction>
</comment>
<dbReference type="OrthoDB" id="9784339at2"/>
<dbReference type="InterPro" id="IPR036196">
    <property type="entry name" value="Ptyr_pPase_sf"/>
</dbReference>
<dbReference type="InterPro" id="IPR017867">
    <property type="entry name" value="Tyr_phospatase_low_mol_wt"/>
</dbReference>
<dbReference type="GO" id="GO:0004725">
    <property type="term" value="F:protein tyrosine phosphatase activity"/>
    <property type="evidence" value="ECO:0007669"/>
    <property type="project" value="UniProtKB-EC"/>
</dbReference>
<dbReference type="PANTHER" id="PTHR11717:SF31">
    <property type="entry name" value="LOW MOLECULAR WEIGHT PROTEIN-TYROSINE-PHOSPHATASE ETP-RELATED"/>
    <property type="match status" value="1"/>
</dbReference>
<dbReference type="SMART" id="SM00226">
    <property type="entry name" value="LMWPc"/>
    <property type="match status" value="1"/>
</dbReference>
<evidence type="ECO:0000256" key="1">
    <source>
        <dbReference type="ARBA" id="ARBA00011063"/>
    </source>
</evidence>
<dbReference type="EMBL" id="CP013232">
    <property type="protein sequence ID" value="AMO95121.1"/>
    <property type="molecule type" value="Genomic_DNA"/>
</dbReference>
<dbReference type="PRINTS" id="PR00719">
    <property type="entry name" value="LMWPTPASE"/>
</dbReference>
<proteinExistence type="inferred from homology"/>
<dbReference type="CDD" id="cd16343">
    <property type="entry name" value="LMWPTP"/>
    <property type="match status" value="1"/>
</dbReference>
<feature type="active site" evidence="6">
    <location>
        <position position="15"/>
    </location>
</feature>
<evidence type="ECO:0000259" key="8">
    <source>
        <dbReference type="SMART" id="SM00226"/>
    </source>
</evidence>
<feature type="active site" description="Proton donor" evidence="6">
    <location>
        <position position="114"/>
    </location>
</feature>
<name>A0A127PCD9_9BURK</name>
<evidence type="ECO:0000256" key="6">
    <source>
        <dbReference type="PIRSR" id="PIRSR617867-1"/>
    </source>
</evidence>
<feature type="signal peptide" evidence="7">
    <location>
        <begin position="1"/>
        <end position="19"/>
    </location>
</feature>
<dbReference type="PANTHER" id="PTHR11717">
    <property type="entry name" value="LOW MOLECULAR WEIGHT PROTEIN TYROSINE PHOSPHATASE"/>
    <property type="match status" value="1"/>
</dbReference>
<keyword evidence="3" id="KW-0378">Hydrolase</keyword>
<comment type="similarity">
    <text evidence="1">Belongs to the low molecular weight phosphotyrosine protein phosphatase family.</text>
</comment>
<sequence>MIKSILVVCIGNICRSPMAAALFAKQLPGLNCRSAGIGALIGQPAAPYSIELMKQCDIDISDHRAQQLQSWLCDSSDLILVMDIEQKQHIEKQYPTTRGKLFRLGQFSQFDVFDPYKRPRDEFESCLRLIEQGVADWVRRIDSVN</sequence>
<protein>
    <recommendedName>
        <fullName evidence="2">protein-tyrosine-phosphatase</fullName>
        <ecNumber evidence="2">3.1.3.48</ecNumber>
    </recommendedName>
</protein>
<dbReference type="SUPFAM" id="SSF52788">
    <property type="entry name" value="Phosphotyrosine protein phosphatases I"/>
    <property type="match status" value="1"/>
</dbReference>
<organism evidence="9">
    <name type="scientific">Collimonas fungivorans</name>
    <dbReference type="NCBI Taxonomy" id="158899"/>
    <lineage>
        <taxon>Bacteria</taxon>
        <taxon>Pseudomonadati</taxon>
        <taxon>Pseudomonadota</taxon>
        <taxon>Betaproteobacteria</taxon>
        <taxon>Burkholderiales</taxon>
        <taxon>Oxalobacteraceae</taxon>
        <taxon>Collimonas</taxon>
    </lineage>
</organism>
<evidence type="ECO:0000256" key="2">
    <source>
        <dbReference type="ARBA" id="ARBA00013064"/>
    </source>
</evidence>
<dbReference type="InterPro" id="IPR023485">
    <property type="entry name" value="Ptyr_pPase"/>
</dbReference>
<feature type="domain" description="Phosphotyrosine protein phosphatase I" evidence="8">
    <location>
        <begin position="3"/>
        <end position="140"/>
    </location>
</feature>
<keyword evidence="7" id="KW-0732">Signal</keyword>
<accession>A0A127PCD9</accession>
<evidence type="ECO:0000256" key="7">
    <source>
        <dbReference type="SAM" id="SignalP"/>
    </source>
</evidence>
<dbReference type="AlphaFoldDB" id="A0A127PCD9"/>
<dbReference type="Gene3D" id="3.40.50.2300">
    <property type="match status" value="1"/>
</dbReference>
<keyword evidence="4" id="KW-0904">Protein phosphatase</keyword>
<evidence type="ECO:0000256" key="3">
    <source>
        <dbReference type="ARBA" id="ARBA00022801"/>
    </source>
</evidence>
<dbReference type="EC" id="3.1.3.48" evidence="2"/>
<evidence type="ECO:0000256" key="4">
    <source>
        <dbReference type="ARBA" id="ARBA00022912"/>
    </source>
</evidence>
<evidence type="ECO:0000313" key="9">
    <source>
        <dbReference type="EMBL" id="AMO95121.1"/>
    </source>
</evidence>
<dbReference type="Proteomes" id="UP000072421">
    <property type="component" value="Chromosome"/>
</dbReference>
<feature type="active site" description="Nucleophile" evidence="6">
    <location>
        <position position="9"/>
    </location>
</feature>
<dbReference type="InterPro" id="IPR050438">
    <property type="entry name" value="LMW_PTPase"/>
</dbReference>
<feature type="chain" id="PRO_5007276858" description="protein-tyrosine-phosphatase" evidence="7">
    <location>
        <begin position="20"/>
        <end position="145"/>
    </location>
</feature>
<dbReference type="Pfam" id="PF01451">
    <property type="entry name" value="LMWPc"/>
    <property type="match status" value="1"/>
</dbReference>
<reference evidence="9 10" key="1">
    <citation type="submission" date="2015-11" db="EMBL/GenBank/DDBJ databases">
        <title>Exploring the genomic traits of fungus-feeding bacterial genus Collimonas.</title>
        <authorList>
            <person name="Song C."/>
            <person name="Schmidt R."/>
            <person name="de Jager V."/>
            <person name="Krzyzanowska D."/>
            <person name="Jongedijk E."/>
            <person name="Cankar K."/>
            <person name="Beekwilder J."/>
            <person name="van Veen A."/>
            <person name="de Boer W."/>
            <person name="van Veen J.A."/>
            <person name="Garbeva P."/>
        </authorList>
    </citation>
    <scope>NUCLEOTIDE SEQUENCE [LARGE SCALE GENOMIC DNA]</scope>
    <source>
        <strain evidence="9 10">Ter6</strain>
    </source>
</reference>
<evidence type="ECO:0000313" key="10">
    <source>
        <dbReference type="Proteomes" id="UP000072421"/>
    </source>
</evidence>
<evidence type="ECO:0000256" key="5">
    <source>
        <dbReference type="ARBA" id="ARBA00051722"/>
    </source>
</evidence>
<gene>
    <name evidence="9" type="primary">ptp</name>
    <name evidence="9" type="ORF">CFter6_2449</name>
</gene>